<dbReference type="NCBIfam" id="TIGR00249">
    <property type="entry name" value="sixA"/>
    <property type="match status" value="1"/>
</dbReference>
<dbReference type="Proteomes" id="UP000188820">
    <property type="component" value="Unassembled WGS sequence"/>
</dbReference>
<comment type="caution">
    <text evidence="2">The sequence shown here is derived from an EMBL/GenBank/DDBJ whole genome shotgun (WGS) entry which is preliminary data.</text>
</comment>
<dbReference type="InterPro" id="IPR004449">
    <property type="entry name" value="SixA"/>
</dbReference>
<keyword evidence="3" id="KW-1185">Reference proteome</keyword>
<dbReference type="InterPro" id="IPR013078">
    <property type="entry name" value="His_Pase_superF_clade-1"/>
</dbReference>
<evidence type="ECO:0000313" key="3">
    <source>
        <dbReference type="Proteomes" id="UP000188820"/>
    </source>
</evidence>
<dbReference type="EMBL" id="MLAA01000025">
    <property type="protein sequence ID" value="OOF69624.1"/>
    <property type="molecule type" value="Genomic_DNA"/>
</dbReference>
<dbReference type="CDD" id="cd07067">
    <property type="entry name" value="HP_PGM_like"/>
    <property type="match status" value="1"/>
</dbReference>
<dbReference type="SUPFAM" id="SSF53254">
    <property type="entry name" value="Phosphoglycerate mutase-like"/>
    <property type="match status" value="1"/>
</dbReference>
<dbReference type="SMART" id="SM00855">
    <property type="entry name" value="PGAM"/>
    <property type="match status" value="1"/>
</dbReference>
<evidence type="ECO:0000256" key="1">
    <source>
        <dbReference type="ARBA" id="ARBA00022801"/>
    </source>
</evidence>
<accession>A0ABX3KXI4</accession>
<keyword evidence="1" id="KW-0378">Hydrolase</keyword>
<protein>
    <submittedName>
        <fullName evidence="2">Phosphohistidine phosphatase SixA</fullName>
    </submittedName>
</protein>
<organism evidence="2 3">
    <name type="scientific">Rodentibacter caecimuris</name>
    <dbReference type="NCBI Taxonomy" id="1796644"/>
    <lineage>
        <taxon>Bacteria</taxon>
        <taxon>Pseudomonadati</taxon>
        <taxon>Pseudomonadota</taxon>
        <taxon>Gammaproteobacteria</taxon>
        <taxon>Pasteurellales</taxon>
        <taxon>Pasteurellaceae</taxon>
        <taxon>Rodentibacter</taxon>
    </lineage>
</organism>
<proteinExistence type="predicted"/>
<name>A0ABX3KXI4_9PAST</name>
<dbReference type="RefSeq" id="WP_077463348.1">
    <property type="nucleotide sequence ID" value="NZ_MLAA01000025.1"/>
</dbReference>
<dbReference type="InterPro" id="IPR051021">
    <property type="entry name" value="Mito_Ser/Thr_phosphatase"/>
</dbReference>
<dbReference type="PANTHER" id="PTHR20935">
    <property type="entry name" value="PHOSPHOGLYCERATE MUTASE-RELATED"/>
    <property type="match status" value="1"/>
</dbReference>
<dbReference type="Gene3D" id="3.40.50.1240">
    <property type="entry name" value="Phosphoglycerate mutase-like"/>
    <property type="match status" value="1"/>
</dbReference>
<sequence length="159" mass="17850">MKIFVMRHGEAEIAAATDQLRALNDVGKKQANQQGKWLKNQLESNELSLEKIIVSPYIRAQQTFECLNLAFEEKLVKEDWKGITPYGSPNNVLNYLAVLAEQGIKCVLLISHLPLVGEIVAELYGKSNPIAFYPATIAQLDWNGEKGKIEAYQYAKEVL</sequence>
<dbReference type="PANTHER" id="PTHR20935:SF1">
    <property type="entry name" value="SLL1549 PROTEIN"/>
    <property type="match status" value="1"/>
</dbReference>
<evidence type="ECO:0000313" key="2">
    <source>
        <dbReference type="EMBL" id="OOF69624.1"/>
    </source>
</evidence>
<dbReference type="InterPro" id="IPR029033">
    <property type="entry name" value="His_PPase_superfam"/>
</dbReference>
<gene>
    <name evidence="2" type="ORF">BKG89_06400</name>
</gene>
<reference evidence="2 3" key="1">
    <citation type="submission" date="2016-10" db="EMBL/GenBank/DDBJ databases">
        <title>Rodentibacter gen. nov. and new species.</title>
        <authorList>
            <person name="Christensen H."/>
        </authorList>
    </citation>
    <scope>NUCLEOTIDE SEQUENCE [LARGE SCALE GENOMIC DNA]</scope>
    <source>
        <strain evidence="2 3">1998236014</strain>
    </source>
</reference>
<dbReference type="Pfam" id="PF00300">
    <property type="entry name" value="His_Phos_1"/>
    <property type="match status" value="1"/>
</dbReference>